<evidence type="ECO:0000256" key="3">
    <source>
        <dbReference type="ARBA" id="ARBA00009731"/>
    </source>
</evidence>
<sequence>MSITSILAALNPVPPAAKADLPYVFAFLLILLTTAILRLLYILPAIHRTRSPSRTRGKPTHILIVLGSGGHTTEMLSYLSSLSPTAYQQRTYITSSGDDFSALKATEFEDALAAKATGSAKRFVDDPRKRVTGEVEWNECCVRGGIRRQGYSIYTVPRARKIHQSLLTTPISSWHCLHACLSLLQSLHVPDLILSNGPATALIMIVAANILRFFSFLPVYSRFGAAGKMRIIYVESWARVKRPSLSGRIIVWCGLCDRVLVQWKGLETRGWGEYRGVLVR</sequence>
<keyword evidence="9 11" id="KW-0472">Membrane</keyword>
<evidence type="ECO:0000256" key="1">
    <source>
        <dbReference type="ARBA" id="ARBA00004389"/>
    </source>
</evidence>
<dbReference type="InterPro" id="IPR013969">
    <property type="entry name" value="Oligosacch_biosynth_Alg14"/>
</dbReference>
<feature type="transmembrane region" description="Helical" evidence="11">
    <location>
        <begin position="25"/>
        <end position="46"/>
    </location>
</feature>
<evidence type="ECO:0000313" key="13">
    <source>
        <dbReference type="Proteomes" id="UP001590950"/>
    </source>
</evidence>
<comment type="similarity">
    <text evidence="3 11">Belongs to the ALG14 family.</text>
</comment>
<comment type="subcellular location">
    <subcellularLocation>
        <location evidence="1 11">Endoplasmic reticulum membrane</location>
        <topology evidence="1 11">Single-pass membrane protein</topology>
    </subcellularLocation>
    <subcellularLocation>
        <location evidence="2">Nucleus membrane</location>
        <topology evidence="2">Single-pass membrane protein</topology>
    </subcellularLocation>
</comment>
<evidence type="ECO:0000256" key="5">
    <source>
        <dbReference type="ARBA" id="ARBA00017467"/>
    </source>
</evidence>
<evidence type="ECO:0000256" key="8">
    <source>
        <dbReference type="ARBA" id="ARBA00022989"/>
    </source>
</evidence>
<keyword evidence="8 11" id="KW-1133">Transmembrane helix</keyword>
<organism evidence="12 13">
    <name type="scientific">Stereocaulon virgatum</name>
    <dbReference type="NCBI Taxonomy" id="373712"/>
    <lineage>
        <taxon>Eukaryota</taxon>
        <taxon>Fungi</taxon>
        <taxon>Dikarya</taxon>
        <taxon>Ascomycota</taxon>
        <taxon>Pezizomycotina</taxon>
        <taxon>Lecanoromycetes</taxon>
        <taxon>OSLEUM clade</taxon>
        <taxon>Lecanoromycetidae</taxon>
        <taxon>Lecanorales</taxon>
        <taxon>Lecanorineae</taxon>
        <taxon>Stereocaulaceae</taxon>
        <taxon>Stereocaulon</taxon>
    </lineage>
</organism>
<reference evidence="12 13" key="1">
    <citation type="submission" date="2024-09" db="EMBL/GenBank/DDBJ databases">
        <title>Rethinking Asexuality: The Enigmatic Case of Functional Sexual Genes in Lepraria (Stereocaulaceae).</title>
        <authorList>
            <person name="Doellman M."/>
            <person name="Sun Y."/>
            <person name="Barcenas-Pena A."/>
            <person name="Lumbsch H.T."/>
            <person name="Grewe F."/>
        </authorList>
    </citation>
    <scope>NUCLEOTIDE SEQUENCE [LARGE SCALE GENOMIC DNA]</scope>
    <source>
        <strain evidence="12 13">Mercado 3170</strain>
    </source>
</reference>
<name>A0ABR4A5N6_9LECA</name>
<comment type="subunit">
    <text evidence="4 11">Heterodimer with ALG13 to form a functional enzyme.</text>
</comment>
<dbReference type="Proteomes" id="UP001590950">
    <property type="component" value="Unassembled WGS sequence"/>
</dbReference>
<protein>
    <recommendedName>
        <fullName evidence="5 11">UDP-N-acetylglucosamine transferase subunit ALG14</fullName>
    </recommendedName>
    <alternativeName>
        <fullName evidence="10 11">Asparagine-linked glycosylation protein 14</fullName>
    </alternativeName>
</protein>
<keyword evidence="13" id="KW-1185">Reference proteome</keyword>
<keyword evidence="7 11" id="KW-0256">Endoplasmic reticulum</keyword>
<proteinExistence type="inferred from homology"/>
<evidence type="ECO:0000256" key="11">
    <source>
        <dbReference type="RuleBase" id="RU362127"/>
    </source>
</evidence>
<accession>A0ABR4A5N6</accession>
<evidence type="ECO:0000256" key="7">
    <source>
        <dbReference type="ARBA" id="ARBA00022824"/>
    </source>
</evidence>
<comment type="caution">
    <text evidence="11">Lacks conserved residue(s) required for the propagation of feature annotation.</text>
</comment>
<dbReference type="Gene3D" id="3.40.50.2000">
    <property type="entry name" value="Glycogen Phosphorylase B"/>
    <property type="match status" value="1"/>
</dbReference>
<dbReference type="PANTHER" id="PTHR12154:SF4">
    <property type="entry name" value="UDP-N-ACETYLGLUCOSAMINE TRANSFERASE SUBUNIT ALG14 HOMOLOG"/>
    <property type="match status" value="1"/>
</dbReference>
<evidence type="ECO:0000256" key="4">
    <source>
        <dbReference type="ARBA" id="ARBA00011335"/>
    </source>
</evidence>
<dbReference type="PANTHER" id="PTHR12154">
    <property type="entry name" value="GLYCOSYL TRANSFERASE-RELATED"/>
    <property type="match status" value="1"/>
</dbReference>
<dbReference type="Pfam" id="PF08660">
    <property type="entry name" value="Alg14"/>
    <property type="match status" value="1"/>
</dbReference>
<comment type="function">
    <text evidence="11">Involved in protein N-glycosylation. Essential for the second step of the dolichol-linked oligosaccharide pathway. Anchors the catalytic subunit ALG13 to the ER.</text>
</comment>
<feature type="transmembrane region" description="Helical" evidence="11">
    <location>
        <begin position="199"/>
        <end position="220"/>
    </location>
</feature>
<evidence type="ECO:0000256" key="6">
    <source>
        <dbReference type="ARBA" id="ARBA00022692"/>
    </source>
</evidence>
<evidence type="ECO:0000256" key="10">
    <source>
        <dbReference type="ARBA" id="ARBA00032062"/>
    </source>
</evidence>
<evidence type="ECO:0000256" key="2">
    <source>
        <dbReference type="ARBA" id="ARBA00004590"/>
    </source>
</evidence>
<keyword evidence="6 11" id="KW-0812">Transmembrane</keyword>
<comment type="caution">
    <text evidence="12">The sequence shown here is derived from an EMBL/GenBank/DDBJ whole genome shotgun (WGS) entry which is preliminary data.</text>
</comment>
<evidence type="ECO:0000313" key="12">
    <source>
        <dbReference type="EMBL" id="KAL2041219.1"/>
    </source>
</evidence>
<dbReference type="EMBL" id="JBEFKJ010000018">
    <property type="protein sequence ID" value="KAL2041219.1"/>
    <property type="molecule type" value="Genomic_DNA"/>
</dbReference>
<evidence type="ECO:0000256" key="9">
    <source>
        <dbReference type="ARBA" id="ARBA00023136"/>
    </source>
</evidence>
<gene>
    <name evidence="11" type="primary">ALG14</name>
    <name evidence="12" type="ORF">N7G274_006164</name>
</gene>